<dbReference type="SUPFAM" id="SSF48113">
    <property type="entry name" value="Heme-dependent peroxidases"/>
    <property type="match status" value="1"/>
</dbReference>
<dbReference type="InterPro" id="IPR010255">
    <property type="entry name" value="Haem_peroxidase_sf"/>
</dbReference>
<organism evidence="15 16">
    <name type="scientific">Rhizophlyctis rosea</name>
    <dbReference type="NCBI Taxonomy" id="64517"/>
    <lineage>
        <taxon>Eukaryota</taxon>
        <taxon>Fungi</taxon>
        <taxon>Fungi incertae sedis</taxon>
        <taxon>Chytridiomycota</taxon>
        <taxon>Chytridiomycota incertae sedis</taxon>
        <taxon>Chytridiomycetes</taxon>
        <taxon>Rhizophlyctidales</taxon>
        <taxon>Rhizophlyctidaceae</taxon>
        <taxon>Rhizophlyctis</taxon>
    </lineage>
</organism>
<comment type="caution">
    <text evidence="15">The sequence shown here is derived from an EMBL/GenBank/DDBJ whole genome shotgun (WGS) entry which is preliminary data.</text>
</comment>
<evidence type="ECO:0000256" key="7">
    <source>
        <dbReference type="ARBA" id="ARBA00023180"/>
    </source>
</evidence>
<dbReference type="PRINTS" id="PR00458">
    <property type="entry name" value="PEROXIDASE"/>
</dbReference>
<evidence type="ECO:0000256" key="12">
    <source>
        <dbReference type="RuleBase" id="RU363051"/>
    </source>
</evidence>
<feature type="chain" id="PRO_5041782808" description="Peroxidase" evidence="12">
    <location>
        <begin position="23"/>
        <end position="349"/>
    </location>
</feature>
<dbReference type="InterPro" id="IPR019794">
    <property type="entry name" value="Peroxidases_AS"/>
</dbReference>
<dbReference type="GO" id="GO:0042744">
    <property type="term" value="P:hydrogen peroxide catabolic process"/>
    <property type="evidence" value="ECO:0007669"/>
    <property type="project" value="TreeGrafter"/>
</dbReference>
<comment type="cofactor">
    <cofactor evidence="9">
        <name>heme b</name>
        <dbReference type="ChEBI" id="CHEBI:60344"/>
    </cofactor>
    <text evidence="9">Binds 1 heme b (iron(II)-protoporphyrin IX) group per subunit.</text>
</comment>
<evidence type="ECO:0000256" key="1">
    <source>
        <dbReference type="ARBA" id="ARBA00006089"/>
    </source>
</evidence>
<keyword evidence="5 12" id="KW-0560">Oxidoreductase</keyword>
<dbReference type="PROSITE" id="PS00436">
    <property type="entry name" value="PEROXIDASE_2"/>
    <property type="match status" value="1"/>
</dbReference>
<dbReference type="PANTHER" id="PTHR31356:SF66">
    <property type="entry name" value="CATALASE-PEROXIDASE"/>
    <property type="match status" value="1"/>
</dbReference>
<feature type="region of interest" description="Disordered" evidence="13">
    <location>
        <begin position="145"/>
        <end position="167"/>
    </location>
</feature>
<dbReference type="GO" id="GO:0004601">
    <property type="term" value="F:peroxidase activity"/>
    <property type="evidence" value="ECO:0007669"/>
    <property type="project" value="UniProtKB-KW"/>
</dbReference>
<keyword evidence="3 9" id="KW-0349">Heme</keyword>
<feature type="compositionally biased region" description="Gly residues" evidence="13">
    <location>
        <begin position="311"/>
        <end position="327"/>
    </location>
</feature>
<comment type="similarity">
    <text evidence="1 12">Belongs to the peroxidase family. Ligninase subfamily.</text>
</comment>
<feature type="binding site" evidence="9">
    <location>
        <position position="84"/>
    </location>
    <ligand>
        <name>Ca(2+)</name>
        <dbReference type="ChEBI" id="CHEBI:29108"/>
        <label>1</label>
    </ligand>
</feature>
<evidence type="ECO:0000259" key="14">
    <source>
        <dbReference type="PROSITE" id="PS50873"/>
    </source>
</evidence>
<evidence type="ECO:0000256" key="5">
    <source>
        <dbReference type="ARBA" id="ARBA00023002"/>
    </source>
</evidence>
<dbReference type="GO" id="GO:0000302">
    <property type="term" value="P:response to reactive oxygen species"/>
    <property type="evidence" value="ECO:0007669"/>
    <property type="project" value="TreeGrafter"/>
</dbReference>
<dbReference type="InterPro" id="IPR001621">
    <property type="entry name" value="Ligninase"/>
</dbReference>
<dbReference type="EMBL" id="JADGJD010000809">
    <property type="protein sequence ID" value="KAJ3048339.1"/>
    <property type="molecule type" value="Genomic_DNA"/>
</dbReference>
<feature type="domain" description="Plant heme peroxidase family profile" evidence="14">
    <location>
        <begin position="60"/>
        <end position="295"/>
    </location>
</feature>
<keyword evidence="16" id="KW-1185">Reference proteome</keyword>
<dbReference type="Gene3D" id="1.10.420.10">
    <property type="entry name" value="Peroxidase, domain 2"/>
    <property type="match status" value="1"/>
</dbReference>
<evidence type="ECO:0000256" key="8">
    <source>
        <dbReference type="PIRSR" id="PIRSR601621-1"/>
    </source>
</evidence>
<dbReference type="EC" id="1.11.1.-" evidence="12"/>
<evidence type="ECO:0000256" key="10">
    <source>
        <dbReference type="PIRSR" id="PIRSR601621-3"/>
    </source>
</evidence>
<feature type="binding site" evidence="9">
    <location>
        <position position="191"/>
    </location>
    <ligand>
        <name>Ca(2+)</name>
        <dbReference type="ChEBI" id="CHEBI:29108"/>
        <label>2</label>
    </ligand>
</feature>
<keyword evidence="7" id="KW-0325">Glycoprotein</keyword>
<keyword evidence="4 9" id="KW-0479">Metal-binding</keyword>
<dbReference type="InterPro" id="IPR044831">
    <property type="entry name" value="Ccp1-like"/>
</dbReference>
<feature type="compositionally biased region" description="Basic and acidic residues" evidence="13">
    <location>
        <begin position="146"/>
        <end position="157"/>
    </location>
</feature>
<evidence type="ECO:0000313" key="16">
    <source>
        <dbReference type="Proteomes" id="UP001212841"/>
    </source>
</evidence>
<dbReference type="PRINTS" id="PR00462">
    <property type="entry name" value="LIGNINASE"/>
</dbReference>
<evidence type="ECO:0000256" key="3">
    <source>
        <dbReference type="ARBA" id="ARBA00022617"/>
    </source>
</evidence>
<dbReference type="PROSITE" id="PS50873">
    <property type="entry name" value="PEROXIDASE_4"/>
    <property type="match status" value="1"/>
</dbReference>
<gene>
    <name evidence="15" type="ORF">HK097_010657</name>
</gene>
<feature type="binding site" evidence="9">
    <location>
        <position position="215"/>
    </location>
    <ligand>
        <name>Ca(2+)</name>
        <dbReference type="ChEBI" id="CHEBI:29108"/>
        <label>2</label>
    </ligand>
</feature>
<feature type="binding site" evidence="9">
    <location>
        <position position="68"/>
    </location>
    <ligand>
        <name>Ca(2+)</name>
        <dbReference type="ChEBI" id="CHEBI:29108"/>
        <label>1</label>
    </ligand>
</feature>
<protein>
    <recommendedName>
        <fullName evidence="12">Peroxidase</fullName>
        <ecNumber evidence="12">1.11.1.-</ecNumber>
    </recommendedName>
</protein>
<keyword evidence="2 12" id="KW-0575">Peroxidase</keyword>
<feature type="binding site" description="axial binding residue" evidence="9">
    <location>
        <position position="190"/>
    </location>
    <ligand>
        <name>heme b</name>
        <dbReference type="ChEBI" id="CHEBI:60344"/>
    </ligand>
    <ligandPart>
        <name>Fe</name>
        <dbReference type="ChEBI" id="CHEBI:18248"/>
    </ligandPart>
</feature>
<evidence type="ECO:0000256" key="4">
    <source>
        <dbReference type="ARBA" id="ARBA00022723"/>
    </source>
</evidence>
<feature type="region of interest" description="Disordered" evidence="13">
    <location>
        <begin position="73"/>
        <end position="93"/>
    </location>
</feature>
<evidence type="ECO:0000313" key="15">
    <source>
        <dbReference type="EMBL" id="KAJ3048339.1"/>
    </source>
</evidence>
<evidence type="ECO:0000256" key="13">
    <source>
        <dbReference type="SAM" id="MobiDB-lite"/>
    </source>
</evidence>
<feature type="active site" description="Proton acceptor" evidence="8">
    <location>
        <position position="67"/>
    </location>
</feature>
<feature type="signal peptide" evidence="12">
    <location>
        <begin position="1"/>
        <end position="22"/>
    </location>
</feature>
<proteinExistence type="inferred from homology"/>
<feature type="binding site" evidence="9">
    <location>
        <position position="213"/>
    </location>
    <ligand>
        <name>Ca(2+)</name>
        <dbReference type="ChEBI" id="CHEBI:29108"/>
        <label>2</label>
    </ligand>
</feature>
<reference evidence="15" key="1">
    <citation type="submission" date="2020-05" db="EMBL/GenBank/DDBJ databases">
        <title>Phylogenomic resolution of chytrid fungi.</title>
        <authorList>
            <person name="Stajich J.E."/>
            <person name="Amses K."/>
            <person name="Simmons R."/>
            <person name="Seto K."/>
            <person name="Myers J."/>
            <person name="Bonds A."/>
            <person name="Quandt C.A."/>
            <person name="Barry K."/>
            <person name="Liu P."/>
            <person name="Grigoriev I."/>
            <person name="Longcore J.E."/>
            <person name="James T.Y."/>
        </authorList>
    </citation>
    <scope>NUCLEOTIDE SEQUENCE</scope>
    <source>
        <strain evidence="15">JEL0318</strain>
    </source>
</reference>
<keyword evidence="11" id="KW-1015">Disulfide bond</keyword>
<sequence length="349" mass="36779">MRILSTTTICLILSSCLAGSSAVPTLERRQTGCDSALWNRVKGAIMEQFGSRPCSPLGRAAIRLYFHDAGTYDTKDDTGGPNGSVMRFDSEANQPQNNHLRDVILALRTVYDRFSGQVSRADIINLAGLLGTQSCPGGASIPFFIGRKDSTTPDDASRLPGDTEPMDNIISKFQRQGLTNKQLAALIGAHTTGKRFSSPPSEPVNGNAGLAFDSTPEVWDLNYYNETLQQPTSPPLGQTRIQVDVAISRDPRTKNEFARYVTDFDGWTKDFTEAMVVMGKFGRANANLIKCDGVVPAAIPLPGGNPTPGNNGLGNGNGGGNGNGNGNGNGKGIGGTGGVALALPASGTF</sequence>
<keyword evidence="12" id="KW-0732">Signal</keyword>
<feature type="binding site" evidence="9">
    <location>
        <position position="220"/>
    </location>
    <ligand>
        <name>Ca(2+)</name>
        <dbReference type="ChEBI" id="CHEBI:29108"/>
        <label>2</label>
    </ligand>
</feature>
<evidence type="ECO:0000256" key="11">
    <source>
        <dbReference type="PIRSR" id="PIRSR601621-4"/>
    </source>
</evidence>
<feature type="region of interest" description="Disordered" evidence="13">
    <location>
        <begin position="306"/>
        <end position="327"/>
    </location>
</feature>
<evidence type="ECO:0000256" key="6">
    <source>
        <dbReference type="ARBA" id="ARBA00023004"/>
    </source>
</evidence>
<keyword evidence="9 12" id="KW-0106">Calcium</keyword>
<feature type="site" description="Transition state stabilizer" evidence="10">
    <location>
        <position position="63"/>
    </location>
</feature>
<evidence type="ECO:0000256" key="9">
    <source>
        <dbReference type="PIRSR" id="PIRSR601621-2"/>
    </source>
</evidence>
<feature type="binding site" evidence="9">
    <location>
        <position position="80"/>
    </location>
    <ligand>
        <name>Ca(2+)</name>
        <dbReference type="ChEBI" id="CHEBI:29108"/>
        <label>1</label>
    </ligand>
</feature>
<evidence type="ECO:0000256" key="2">
    <source>
        <dbReference type="ARBA" id="ARBA00022559"/>
    </source>
</evidence>
<dbReference type="GO" id="GO:0020037">
    <property type="term" value="F:heme binding"/>
    <property type="evidence" value="ECO:0007669"/>
    <property type="project" value="UniProtKB-UniRule"/>
</dbReference>
<dbReference type="AlphaFoldDB" id="A0AAD5S7B0"/>
<dbReference type="Proteomes" id="UP001212841">
    <property type="component" value="Unassembled WGS sequence"/>
</dbReference>
<accession>A0AAD5S7B0</accession>
<dbReference type="Pfam" id="PF00141">
    <property type="entry name" value="peroxidase"/>
    <property type="match status" value="1"/>
</dbReference>
<keyword evidence="6 9" id="KW-0408">Iron</keyword>
<name>A0AAD5S7B0_9FUNG</name>
<dbReference type="PROSITE" id="PS51257">
    <property type="entry name" value="PROKAR_LIPOPROTEIN"/>
    <property type="match status" value="1"/>
</dbReference>
<dbReference type="Gene3D" id="1.10.520.10">
    <property type="match status" value="1"/>
</dbReference>
<dbReference type="GO" id="GO:0046872">
    <property type="term" value="F:metal ion binding"/>
    <property type="evidence" value="ECO:0007669"/>
    <property type="project" value="UniProtKB-UniRule"/>
</dbReference>
<dbReference type="GO" id="GO:0034599">
    <property type="term" value="P:cellular response to oxidative stress"/>
    <property type="evidence" value="ECO:0007669"/>
    <property type="project" value="InterPro"/>
</dbReference>
<feature type="disulfide bond" evidence="11">
    <location>
        <begin position="54"/>
        <end position="135"/>
    </location>
</feature>
<dbReference type="InterPro" id="IPR002016">
    <property type="entry name" value="Haem_peroxidase"/>
</dbReference>
<comment type="cofactor">
    <cofactor evidence="9 12">
        <name>Ca(2+)</name>
        <dbReference type="ChEBI" id="CHEBI:29108"/>
    </cofactor>
    <text evidence="9 12">Binds 2 calcium ions per subunit.</text>
</comment>
<dbReference type="PANTHER" id="PTHR31356">
    <property type="entry name" value="THYLAKOID LUMENAL 29 KDA PROTEIN, CHLOROPLASTIC-RELATED"/>
    <property type="match status" value="1"/>
</dbReference>